<name>A0A2N9FL29_FAGSY</name>
<dbReference type="SMART" id="SM00271">
    <property type="entry name" value="DnaJ"/>
    <property type="match status" value="1"/>
</dbReference>
<proteinExistence type="predicted"/>
<dbReference type="PROSITE" id="PS50076">
    <property type="entry name" value="DNAJ_2"/>
    <property type="match status" value="1"/>
</dbReference>
<accession>A0A2N9FL29</accession>
<dbReference type="InterPro" id="IPR018253">
    <property type="entry name" value="DnaJ_domain_CS"/>
</dbReference>
<sequence length="185" mass="20789">MACNKDCFTASLPHWSWSSTTPCFVLPFHTAKPFYSSPETQFSPSKRSFKTFAATATEVRPAAAPPSSLYEVLKVKRTASLTEIKTAYRSLAKMYHPDAMIYHHPEEKPAESESELESSDGRDFIEIHNAYATLSDPAARAMYDLSLGGQYNQGRPFGFGVGFGFPESNRGGFYTTRRWETDQCW</sequence>
<dbReference type="Gene3D" id="1.10.287.110">
    <property type="entry name" value="DnaJ domain"/>
    <property type="match status" value="1"/>
</dbReference>
<reference evidence="2" key="1">
    <citation type="submission" date="2018-02" db="EMBL/GenBank/DDBJ databases">
        <authorList>
            <person name="Cohen D.B."/>
            <person name="Kent A.D."/>
        </authorList>
    </citation>
    <scope>NUCLEOTIDE SEQUENCE</scope>
</reference>
<organism evidence="2">
    <name type="scientific">Fagus sylvatica</name>
    <name type="common">Beechnut</name>
    <dbReference type="NCBI Taxonomy" id="28930"/>
    <lineage>
        <taxon>Eukaryota</taxon>
        <taxon>Viridiplantae</taxon>
        <taxon>Streptophyta</taxon>
        <taxon>Embryophyta</taxon>
        <taxon>Tracheophyta</taxon>
        <taxon>Spermatophyta</taxon>
        <taxon>Magnoliopsida</taxon>
        <taxon>eudicotyledons</taxon>
        <taxon>Gunneridae</taxon>
        <taxon>Pentapetalae</taxon>
        <taxon>rosids</taxon>
        <taxon>fabids</taxon>
        <taxon>Fagales</taxon>
        <taxon>Fagaceae</taxon>
        <taxon>Fagus</taxon>
    </lineage>
</organism>
<dbReference type="InterPro" id="IPR036869">
    <property type="entry name" value="J_dom_sf"/>
</dbReference>
<feature type="domain" description="J" evidence="1">
    <location>
        <begin position="68"/>
        <end position="147"/>
    </location>
</feature>
<protein>
    <recommendedName>
        <fullName evidence="1">J domain-containing protein</fullName>
    </recommendedName>
</protein>
<dbReference type="PRINTS" id="PR00625">
    <property type="entry name" value="JDOMAIN"/>
</dbReference>
<dbReference type="PANTHER" id="PTHR45432:SF2">
    <property type="entry name" value="CHAPERONE PROTEIN DNAJ 11, CHLOROPLASTIC"/>
    <property type="match status" value="1"/>
</dbReference>
<gene>
    <name evidence="2" type="ORF">FSB_LOCUS15874</name>
</gene>
<dbReference type="Pfam" id="PF00226">
    <property type="entry name" value="DnaJ"/>
    <property type="match status" value="1"/>
</dbReference>
<dbReference type="PROSITE" id="PS00636">
    <property type="entry name" value="DNAJ_1"/>
    <property type="match status" value="1"/>
</dbReference>
<dbReference type="PANTHER" id="PTHR45432">
    <property type="entry name" value="CHAPERONE PROTEIN DNAJ 11, CHLOROPLASTIC-LIKE"/>
    <property type="match status" value="1"/>
</dbReference>
<dbReference type="InterPro" id="IPR001623">
    <property type="entry name" value="DnaJ_domain"/>
</dbReference>
<dbReference type="CDD" id="cd06257">
    <property type="entry name" value="DnaJ"/>
    <property type="match status" value="1"/>
</dbReference>
<dbReference type="EMBL" id="OIVN01000964">
    <property type="protein sequence ID" value="SPC87992.1"/>
    <property type="molecule type" value="Genomic_DNA"/>
</dbReference>
<dbReference type="SUPFAM" id="SSF46565">
    <property type="entry name" value="Chaperone J-domain"/>
    <property type="match status" value="1"/>
</dbReference>
<dbReference type="AlphaFoldDB" id="A0A2N9FL29"/>
<evidence type="ECO:0000259" key="1">
    <source>
        <dbReference type="PROSITE" id="PS50076"/>
    </source>
</evidence>
<evidence type="ECO:0000313" key="2">
    <source>
        <dbReference type="EMBL" id="SPC87992.1"/>
    </source>
</evidence>